<gene>
    <name evidence="2" type="ORF">GMD78_00290</name>
</gene>
<evidence type="ECO:0000313" key="2">
    <source>
        <dbReference type="EMBL" id="MUK86839.1"/>
    </source>
</evidence>
<feature type="transmembrane region" description="Helical" evidence="1">
    <location>
        <begin position="6"/>
        <end position="24"/>
    </location>
</feature>
<proteinExistence type="predicted"/>
<name>A0A6N8FGI7_9BACI</name>
<dbReference type="AlphaFoldDB" id="A0A6N8FGI7"/>
<sequence>MVWVIIAIIILILMTIMLLSKMYISFCYTYKKHAHEIHITVKIYQLRLFSKEWCIKRDEDIDILDLIGELDASSGMEGFKNSFKYGVENMKIGLKIIKRLLAKSYFHELNWQTTIGTGNASSTGILTGGMWTLKGSIIALLNELGNVTGHPIISINPNFQMKQLESKIDCIVSIRIGQAIYTVFKAVRKIPVKKEAYIS</sequence>
<accession>A0A6N8FGI7</accession>
<protein>
    <submittedName>
        <fullName evidence="2">DUF2953 domain-containing protein</fullName>
    </submittedName>
</protein>
<keyword evidence="1" id="KW-0812">Transmembrane</keyword>
<evidence type="ECO:0000313" key="3">
    <source>
        <dbReference type="Proteomes" id="UP000469125"/>
    </source>
</evidence>
<dbReference type="Pfam" id="PF11167">
    <property type="entry name" value="DUF2953"/>
    <property type="match status" value="1"/>
</dbReference>
<reference evidence="2 3" key="1">
    <citation type="submission" date="2019-11" db="EMBL/GenBank/DDBJ databases">
        <authorList>
            <person name="Li X."/>
        </authorList>
    </citation>
    <scope>NUCLEOTIDE SEQUENCE [LARGE SCALE GENOMIC DNA]</scope>
    <source>
        <strain evidence="2 3">L9</strain>
    </source>
</reference>
<dbReference type="EMBL" id="WOCA01000001">
    <property type="protein sequence ID" value="MUK86839.1"/>
    <property type="molecule type" value="Genomic_DNA"/>
</dbReference>
<evidence type="ECO:0000256" key="1">
    <source>
        <dbReference type="SAM" id="Phobius"/>
    </source>
</evidence>
<dbReference type="InterPro" id="IPR021338">
    <property type="entry name" value="DUF2953"/>
</dbReference>
<keyword evidence="1" id="KW-0472">Membrane</keyword>
<keyword evidence="3" id="KW-1185">Reference proteome</keyword>
<comment type="caution">
    <text evidence="2">The sequence shown here is derived from an EMBL/GenBank/DDBJ whole genome shotgun (WGS) entry which is preliminary data.</text>
</comment>
<keyword evidence="1" id="KW-1133">Transmembrane helix</keyword>
<dbReference type="Proteomes" id="UP000469125">
    <property type="component" value="Unassembled WGS sequence"/>
</dbReference>
<organism evidence="2 3">
    <name type="scientific">Ornithinibacillus caprae</name>
    <dbReference type="NCBI Taxonomy" id="2678566"/>
    <lineage>
        <taxon>Bacteria</taxon>
        <taxon>Bacillati</taxon>
        <taxon>Bacillota</taxon>
        <taxon>Bacilli</taxon>
        <taxon>Bacillales</taxon>
        <taxon>Bacillaceae</taxon>
        <taxon>Ornithinibacillus</taxon>
    </lineage>
</organism>